<feature type="compositionally biased region" description="Basic and acidic residues" evidence="1">
    <location>
        <begin position="51"/>
        <end position="60"/>
    </location>
</feature>
<comment type="caution">
    <text evidence="2">The sequence shown here is derived from an EMBL/GenBank/DDBJ whole genome shotgun (WGS) entry which is preliminary data.</text>
</comment>
<dbReference type="EMBL" id="VSRR010000286">
    <property type="protein sequence ID" value="MPC13503.1"/>
    <property type="molecule type" value="Genomic_DNA"/>
</dbReference>
<protein>
    <submittedName>
        <fullName evidence="2">Uncharacterized protein</fullName>
    </submittedName>
</protein>
<evidence type="ECO:0000256" key="1">
    <source>
        <dbReference type="SAM" id="MobiDB-lite"/>
    </source>
</evidence>
<feature type="region of interest" description="Disordered" evidence="1">
    <location>
        <begin position="49"/>
        <end position="73"/>
    </location>
</feature>
<sequence>MAWITRIKISGDEETKKVREAGLRRNGRTSTEPVDTRIAGNSRHTLRWKARGPDRPELDGQRQPGAWLNGKTSTGKKVTKKVLIIIRAEFLGQDNTKLPTITHARTK</sequence>
<organism evidence="2 3">
    <name type="scientific">Portunus trituberculatus</name>
    <name type="common">Swimming crab</name>
    <name type="synonym">Neptunus trituberculatus</name>
    <dbReference type="NCBI Taxonomy" id="210409"/>
    <lineage>
        <taxon>Eukaryota</taxon>
        <taxon>Metazoa</taxon>
        <taxon>Ecdysozoa</taxon>
        <taxon>Arthropoda</taxon>
        <taxon>Crustacea</taxon>
        <taxon>Multicrustacea</taxon>
        <taxon>Malacostraca</taxon>
        <taxon>Eumalacostraca</taxon>
        <taxon>Eucarida</taxon>
        <taxon>Decapoda</taxon>
        <taxon>Pleocyemata</taxon>
        <taxon>Brachyura</taxon>
        <taxon>Eubrachyura</taxon>
        <taxon>Portunoidea</taxon>
        <taxon>Portunidae</taxon>
        <taxon>Portuninae</taxon>
        <taxon>Portunus</taxon>
    </lineage>
</organism>
<dbReference type="Proteomes" id="UP000324222">
    <property type="component" value="Unassembled WGS sequence"/>
</dbReference>
<proteinExistence type="predicted"/>
<keyword evidence="3" id="KW-1185">Reference proteome</keyword>
<dbReference type="AlphaFoldDB" id="A0A5B7D192"/>
<accession>A0A5B7D192</accession>
<evidence type="ECO:0000313" key="3">
    <source>
        <dbReference type="Proteomes" id="UP000324222"/>
    </source>
</evidence>
<evidence type="ECO:0000313" key="2">
    <source>
        <dbReference type="EMBL" id="MPC13503.1"/>
    </source>
</evidence>
<reference evidence="2 3" key="1">
    <citation type="submission" date="2019-05" db="EMBL/GenBank/DDBJ databases">
        <title>Another draft genome of Portunus trituberculatus and its Hox gene families provides insights of decapod evolution.</title>
        <authorList>
            <person name="Jeong J.-H."/>
            <person name="Song I."/>
            <person name="Kim S."/>
            <person name="Choi T."/>
            <person name="Kim D."/>
            <person name="Ryu S."/>
            <person name="Kim W."/>
        </authorList>
    </citation>
    <scope>NUCLEOTIDE SEQUENCE [LARGE SCALE GENOMIC DNA]</scope>
    <source>
        <tissue evidence="2">Muscle</tissue>
    </source>
</reference>
<name>A0A5B7D192_PORTR</name>
<gene>
    <name evidence="2" type="ORF">E2C01_006241</name>
</gene>